<dbReference type="InterPro" id="IPR013105">
    <property type="entry name" value="TPR_2"/>
</dbReference>
<evidence type="ECO:0000256" key="2">
    <source>
        <dbReference type="ARBA" id="ARBA00022803"/>
    </source>
</evidence>
<keyword evidence="1" id="KW-0677">Repeat</keyword>
<dbReference type="GO" id="GO:0004519">
    <property type="term" value="F:endonuclease activity"/>
    <property type="evidence" value="ECO:0007669"/>
    <property type="project" value="InterPro"/>
</dbReference>
<dbReference type="RefSeq" id="WP_210117837.1">
    <property type="nucleotide sequence ID" value="NZ_CP054257.1"/>
</dbReference>
<dbReference type="Pfam" id="PF07719">
    <property type="entry name" value="TPR_2"/>
    <property type="match status" value="1"/>
</dbReference>
<gene>
    <name evidence="6" type="ORF">HRI96_01850</name>
</gene>
<organism evidence="6 7">
    <name type="scientific">Treponema parvum</name>
    <dbReference type="NCBI Taxonomy" id="138851"/>
    <lineage>
        <taxon>Bacteria</taxon>
        <taxon>Pseudomonadati</taxon>
        <taxon>Spirochaetota</taxon>
        <taxon>Spirochaetia</taxon>
        <taxon>Spirochaetales</taxon>
        <taxon>Treponemataceae</taxon>
        <taxon>Treponema</taxon>
    </lineage>
</organism>
<feature type="transmembrane region" description="Helical" evidence="4">
    <location>
        <begin position="6"/>
        <end position="25"/>
    </location>
</feature>
<evidence type="ECO:0000256" key="4">
    <source>
        <dbReference type="SAM" id="Phobius"/>
    </source>
</evidence>
<evidence type="ECO:0000313" key="7">
    <source>
        <dbReference type="Proteomes" id="UP000671995"/>
    </source>
</evidence>
<dbReference type="Pfam" id="PF04471">
    <property type="entry name" value="Mrr_cat"/>
    <property type="match status" value="1"/>
</dbReference>
<sequence>MFSLFPIVIVSVVILGVIALISVLSSKKSSGKGKKSMPEKKDDSKIIKEATRKLKQDPHHTASLVELSDCYFRRHEWEKAFPLYNTLVDIARLHPEVDEFTVALRQGICALKLGKTQDSFKGLAVAYRLKPDDFDTCYNLGIACYENNDFARAIPCLKKALVARPDTSSVYRPMGLALYKSGKFRESLNFLRRTIDESPDDKEILFSMADAMYESGYGEKAMKIFMHLRPDPVYGPRSCLATGKMNLNAKQYDKALQDFEIGLKIPDVPPEVAVELRYNMAQTCFASNKIALGLDLLKQIQSIVPTYKDVAVLMSRYQELNQNTNLQTYLMSGTSDFIALCRKAVVTFCQNSFVKILDITVNQDSADILCTVETTKWEDTELLRFYRTSGVVGELFVREFHNKIKDTKADKGICFAAGLFSEGAHKYIEGRPIDLVEKDALIKLLKKVSSPN</sequence>
<dbReference type="AlphaFoldDB" id="A0A975EYD4"/>
<feature type="domain" description="Restriction endonuclease type IV Mrr" evidence="5">
    <location>
        <begin position="386"/>
        <end position="445"/>
    </location>
</feature>
<dbReference type="EMBL" id="CP054257">
    <property type="protein sequence ID" value="QTQ11042.1"/>
    <property type="molecule type" value="Genomic_DNA"/>
</dbReference>
<dbReference type="PANTHER" id="PTHR44943">
    <property type="entry name" value="CELLULOSE SYNTHASE OPERON PROTEIN C"/>
    <property type="match status" value="1"/>
</dbReference>
<dbReference type="InterPro" id="IPR051685">
    <property type="entry name" value="Ycf3/AcsC/BcsC/TPR_MFPF"/>
</dbReference>
<keyword evidence="4" id="KW-0812">Transmembrane</keyword>
<dbReference type="InterPro" id="IPR007560">
    <property type="entry name" value="Restrct_endonuc_IV_Mrr"/>
</dbReference>
<name>A0A975EYD4_9SPIR</name>
<dbReference type="SUPFAM" id="SSF48452">
    <property type="entry name" value="TPR-like"/>
    <property type="match status" value="2"/>
</dbReference>
<dbReference type="GO" id="GO:0003677">
    <property type="term" value="F:DNA binding"/>
    <property type="evidence" value="ECO:0007669"/>
    <property type="project" value="InterPro"/>
</dbReference>
<proteinExistence type="predicted"/>
<evidence type="ECO:0000259" key="5">
    <source>
        <dbReference type="Pfam" id="PF04471"/>
    </source>
</evidence>
<keyword evidence="4" id="KW-1133">Transmembrane helix</keyword>
<dbReference type="SMART" id="SM00028">
    <property type="entry name" value="TPR"/>
    <property type="match status" value="5"/>
</dbReference>
<evidence type="ECO:0000256" key="3">
    <source>
        <dbReference type="PROSITE-ProRule" id="PRU00339"/>
    </source>
</evidence>
<evidence type="ECO:0000256" key="1">
    <source>
        <dbReference type="ARBA" id="ARBA00022737"/>
    </source>
</evidence>
<dbReference type="PROSITE" id="PS50005">
    <property type="entry name" value="TPR"/>
    <property type="match status" value="2"/>
</dbReference>
<protein>
    <submittedName>
        <fullName evidence="6">Tetratricopeptide repeat protein</fullName>
    </submittedName>
</protein>
<dbReference type="InterPro" id="IPR019734">
    <property type="entry name" value="TPR_rpt"/>
</dbReference>
<reference evidence="6" key="2">
    <citation type="journal article" date="2021" name="Microbiol. Resour. Announc.">
        <title>Complete Genome Sequences of Three Human Oral Treponema parvum Isolates.</title>
        <authorList>
            <person name="Zeng H."/>
            <person name="Watt R.M."/>
        </authorList>
    </citation>
    <scope>NUCLEOTIDE SEQUENCE</scope>
    <source>
        <strain evidence="6">ATCC 700773</strain>
    </source>
</reference>
<feature type="repeat" description="TPR" evidence="3">
    <location>
        <begin position="168"/>
        <end position="201"/>
    </location>
</feature>
<dbReference type="GO" id="GO:0009307">
    <property type="term" value="P:DNA restriction-modification system"/>
    <property type="evidence" value="ECO:0007669"/>
    <property type="project" value="InterPro"/>
</dbReference>
<reference evidence="6" key="1">
    <citation type="submission" date="2020-05" db="EMBL/GenBank/DDBJ databases">
        <authorList>
            <person name="Zeng H."/>
            <person name="Chan Y.K."/>
            <person name="Watt R.M."/>
        </authorList>
    </citation>
    <scope>NUCLEOTIDE SEQUENCE</scope>
    <source>
        <strain evidence="6">ATCC 700773</strain>
    </source>
</reference>
<keyword evidence="2 3" id="KW-0802">TPR repeat</keyword>
<evidence type="ECO:0000313" key="6">
    <source>
        <dbReference type="EMBL" id="QTQ11042.1"/>
    </source>
</evidence>
<keyword evidence="4" id="KW-0472">Membrane</keyword>
<dbReference type="Proteomes" id="UP000671995">
    <property type="component" value="Chromosome"/>
</dbReference>
<dbReference type="Gene3D" id="1.25.40.10">
    <property type="entry name" value="Tetratricopeptide repeat domain"/>
    <property type="match status" value="1"/>
</dbReference>
<dbReference type="PANTHER" id="PTHR44943:SF10">
    <property type="match status" value="1"/>
</dbReference>
<accession>A0A975EYD4</accession>
<dbReference type="InterPro" id="IPR011990">
    <property type="entry name" value="TPR-like_helical_dom_sf"/>
</dbReference>
<feature type="repeat" description="TPR" evidence="3">
    <location>
        <begin position="134"/>
        <end position="167"/>
    </location>
</feature>